<dbReference type="InterPro" id="IPR036388">
    <property type="entry name" value="WH-like_DNA-bd_sf"/>
</dbReference>
<dbReference type="Proteomes" id="UP000236291">
    <property type="component" value="Unassembled WGS sequence"/>
</dbReference>
<evidence type="ECO:0000313" key="1">
    <source>
        <dbReference type="EMBL" id="PNX58571.1"/>
    </source>
</evidence>
<reference evidence="1 2" key="2">
    <citation type="journal article" date="2017" name="Front. Plant Sci.">
        <title>Gene Classification and Mining of Molecular Markers Useful in Red Clover (Trifolium pratense) Breeding.</title>
        <authorList>
            <person name="Istvanek J."/>
            <person name="Dluhosova J."/>
            <person name="Dluhos P."/>
            <person name="Patkova L."/>
            <person name="Nedelnik J."/>
            <person name="Repkova J."/>
        </authorList>
    </citation>
    <scope>NUCLEOTIDE SEQUENCE [LARGE SCALE GENOMIC DNA]</scope>
    <source>
        <strain evidence="2">cv. Tatra</strain>
        <tissue evidence="1">Young leaves</tissue>
    </source>
</reference>
<feature type="non-terminal residue" evidence="1">
    <location>
        <position position="1"/>
    </location>
</feature>
<dbReference type="AlphaFoldDB" id="A0A2K3JWZ3"/>
<proteinExistence type="predicted"/>
<sequence>DKQAFAEILKRISKIQKTNGSSYVILRGK</sequence>
<protein>
    <submittedName>
        <fullName evidence="1">Uncharacterized protein</fullName>
    </submittedName>
</protein>
<comment type="caution">
    <text evidence="1">The sequence shown here is derived from an EMBL/GenBank/DDBJ whole genome shotgun (WGS) entry which is preliminary data.</text>
</comment>
<dbReference type="EMBL" id="ASHM01078882">
    <property type="protein sequence ID" value="PNX58571.1"/>
    <property type="molecule type" value="Genomic_DNA"/>
</dbReference>
<accession>A0A2K3JWZ3</accession>
<dbReference type="Gene3D" id="1.10.10.10">
    <property type="entry name" value="Winged helix-like DNA-binding domain superfamily/Winged helix DNA-binding domain"/>
    <property type="match status" value="1"/>
</dbReference>
<name>A0A2K3JWZ3_TRIPR</name>
<gene>
    <name evidence="1" type="ORF">L195_g050977</name>
</gene>
<reference evidence="1 2" key="1">
    <citation type="journal article" date="2014" name="Am. J. Bot.">
        <title>Genome assembly and annotation for red clover (Trifolium pratense; Fabaceae).</title>
        <authorList>
            <person name="Istvanek J."/>
            <person name="Jaros M."/>
            <person name="Krenek A."/>
            <person name="Repkova J."/>
        </authorList>
    </citation>
    <scope>NUCLEOTIDE SEQUENCE [LARGE SCALE GENOMIC DNA]</scope>
    <source>
        <strain evidence="2">cv. Tatra</strain>
        <tissue evidence="1">Young leaves</tissue>
    </source>
</reference>
<evidence type="ECO:0000313" key="2">
    <source>
        <dbReference type="Proteomes" id="UP000236291"/>
    </source>
</evidence>
<organism evidence="1 2">
    <name type="scientific">Trifolium pratense</name>
    <name type="common">Red clover</name>
    <dbReference type="NCBI Taxonomy" id="57577"/>
    <lineage>
        <taxon>Eukaryota</taxon>
        <taxon>Viridiplantae</taxon>
        <taxon>Streptophyta</taxon>
        <taxon>Embryophyta</taxon>
        <taxon>Tracheophyta</taxon>
        <taxon>Spermatophyta</taxon>
        <taxon>Magnoliopsida</taxon>
        <taxon>eudicotyledons</taxon>
        <taxon>Gunneridae</taxon>
        <taxon>Pentapetalae</taxon>
        <taxon>rosids</taxon>
        <taxon>fabids</taxon>
        <taxon>Fabales</taxon>
        <taxon>Fabaceae</taxon>
        <taxon>Papilionoideae</taxon>
        <taxon>50 kb inversion clade</taxon>
        <taxon>NPAAA clade</taxon>
        <taxon>Hologalegina</taxon>
        <taxon>IRL clade</taxon>
        <taxon>Trifolieae</taxon>
        <taxon>Trifolium</taxon>
    </lineage>
</organism>